<dbReference type="Gene3D" id="1.10.10.10">
    <property type="entry name" value="Winged helix-like DNA-binding domain superfamily/Winged helix DNA-binding domain"/>
    <property type="match status" value="1"/>
</dbReference>
<dbReference type="Pfam" id="PF07729">
    <property type="entry name" value="FCD"/>
    <property type="match status" value="1"/>
</dbReference>
<dbReference type="AlphaFoldDB" id="A0AAJ1MMV3"/>
<proteinExistence type="predicted"/>
<dbReference type="InterPro" id="IPR000524">
    <property type="entry name" value="Tscrpt_reg_HTH_GntR"/>
</dbReference>
<evidence type="ECO:0000256" key="1">
    <source>
        <dbReference type="ARBA" id="ARBA00023015"/>
    </source>
</evidence>
<organism evidence="5 6">
    <name type="scientific">Candidatus Thalassospirochaeta sargassi</name>
    <dbReference type="NCBI Taxonomy" id="3119039"/>
    <lineage>
        <taxon>Bacteria</taxon>
        <taxon>Pseudomonadati</taxon>
        <taxon>Spirochaetota</taxon>
        <taxon>Spirochaetia</taxon>
        <taxon>Spirochaetales</taxon>
        <taxon>Spirochaetaceae</taxon>
        <taxon>Candidatus Thalassospirochaeta</taxon>
    </lineage>
</organism>
<protein>
    <submittedName>
        <fullName evidence="5">FadR/GntR family transcriptional regulator</fullName>
    </submittedName>
</protein>
<keyword evidence="3" id="KW-0804">Transcription</keyword>
<evidence type="ECO:0000313" key="5">
    <source>
        <dbReference type="EMBL" id="MDC7226985.1"/>
    </source>
</evidence>
<dbReference type="SMART" id="SM00345">
    <property type="entry name" value="HTH_GNTR"/>
    <property type="match status" value="1"/>
</dbReference>
<dbReference type="InterPro" id="IPR011711">
    <property type="entry name" value="GntR_C"/>
</dbReference>
<dbReference type="SMART" id="SM00895">
    <property type="entry name" value="FCD"/>
    <property type="match status" value="1"/>
</dbReference>
<feature type="domain" description="HTH gntR-type" evidence="4">
    <location>
        <begin position="11"/>
        <end position="79"/>
    </location>
</feature>
<dbReference type="Proteomes" id="UP001221217">
    <property type="component" value="Unassembled WGS sequence"/>
</dbReference>
<dbReference type="InterPro" id="IPR036388">
    <property type="entry name" value="WH-like_DNA-bd_sf"/>
</dbReference>
<dbReference type="PRINTS" id="PR00035">
    <property type="entry name" value="HTHGNTR"/>
</dbReference>
<dbReference type="EMBL" id="JAQQAL010000021">
    <property type="protein sequence ID" value="MDC7226985.1"/>
    <property type="molecule type" value="Genomic_DNA"/>
</dbReference>
<evidence type="ECO:0000259" key="4">
    <source>
        <dbReference type="PROSITE" id="PS50949"/>
    </source>
</evidence>
<dbReference type="PANTHER" id="PTHR43537">
    <property type="entry name" value="TRANSCRIPTIONAL REGULATOR, GNTR FAMILY"/>
    <property type="match status" value="1"/>
</dbReference>
<accession>A0AAJ1MMV3</accession>
<evidence type="ECO:0000256" key="3">
    <source>
        <dbReference type="ARBA" id="ARBA00023163"/>
    </source>
</evidence>
<evidence type="ECO:0000313" key="6">
    <source>
        <dbReference type="Proteomes" id="UP001221217"/>
    </source>
</evidence>
<reference evidence="5 6" key="1">
    <citation type="submission" date="2022-12" db="EMBL/GenBank/DDBJ databases">
        <title>Metagenome assembled genome from gulf of manar.</title>
        <authorList>
            <person name="Kohli P."/>
            <person name="Pk S."/>
            <person name="Venkata Ramana C."/>
            <person name="Sasikala C."/>
        </authorList>
    </citation>
    <scope>NUCLEOTIDE SEQUENCE [LARGE SCALE GENOMIC DNA]</scope>
    <source>
        <strain evidence="5">JB008</strain>
    </source>
</reference>
<comment type="caution">
    <text evidence="5">The sequence shown here is derived from an EMBL/GenBank/DDBJ whole genome shotgun (WGS) entry which is preliminary data.</text>
</comment>
<dbReference type="GO" id="GO:0003700">
    <property type="term" value="F:DNA-binding transcription factor activity"/>
    <property type="evidence" value="ECO:0007669"/>
    <property type="project" value="InterPro"/>
</dbReference>
<dbReference type="Pfam" id="PF00392">
    <property type="entry name" value="GntR"/>
    <property type="match status" value="1"/>
</dbReference>
<gene>
    <name evidence="5" type="ORF">PQJ61_09500</name>
</gene>
<keyword evidence="1" id="KW-0805">Transcription regulation</keyword>
<dbReference type="Gene3D" id="1.20.120.530">
    <property type="entry name" value="GntR ligand-binding domain-like"/>
    <property type="match status" value="1"/>
</dbReference>
<dbReference type="SUPFAM" id="SSF48008">
    <property type="entry name" value="GntR ligand-binding domain-like"/>
    <property type="match status" value="1"/>
</dbReference>
<dbReference type="PROSITE" id="PS50949">
    <property type="entry name" value="HTH_GNTR"/>
    <property type="match status" value="1"/>
</dbReference>
<dbReference type="PANTHER" id="PTHR43537:SF43">
    <property type="entry name" value="GNTR-FAMILY TRANSCRIPTIONAL REGULATOR"/>
    <property type="match status" value="1"/>
</dbReference>
<dbReference type="InterPro" id="IPR008920">
    <property type="entry name" value="TF_FadR/GntR_C"/>
</dbReference>
<name>A0AAJ1MMV3_9SPIO</name>
<dbReference type="InterPro" id="IPR036390">
    <property type="entry name" value="WH_DNA-bd_sf"/>
</dbReference>
<dbReference type="CDD" id="cd07377">
    <property type="entry name" value="WHTH_GntR"/>
    <property type="match status" value="1"/>
</dbReference>
<dbReference type="SUPFAM" id="SSF46785">
    <property type="entry name" value="Winged helix' DNA-binding domain"/>
    <property type="match status" value="1"/>
</dbReference>
<sequence>MQTQIKPIKKTTVVEQAIESLYDLVRSQNLKPGDRLPTERDLSEALNISRSSLREAIRVMDMMGIVEVEHGHGIRLSGLNLSQSISKPLNFLIATDSNMLLELYEFRKLIEVESVKTAALKITDVEIKELKKLYSELKNYQHDRNLGIELEIKIHETIAKAGNKIMSEVIMAIHDVMKVSRESTVAAVGVSDHTIKMHGKIIEALENRDPDSAAKYMLSHVESVYSRITEE</sequence>
<keyword evidence="2" id="KW-0238">DNA-binding</keyword>
<dbReference type="GO" id="GO:0003677">
    <property type="term" value="F:DNA binding"/>
    <property type="evidence" value="ECO:0007669"/>
    <property type="project" value="UniProtKB-KW"/>
</dbReference>
<evidence type="ECO:0000256" key="2">
    <source>
        <dbReference type="ARBA" id="ARBA00023125"/>
    </source>
</evidence>